<feature type="compositionally biased region" description="Basic and acidic residues" evidence="1">
    <location>
        <begin position="468"/>
        <end position="484"/>
    </location>
</feature>
<dbReference type="Proteomes" id="UP000266841">
    <property type="component" value="Unassembled WGS sequence"/>
</dbReference>
<reference evidence="2 3" key="1">
    <citation type="journal article" date="2012" name="Genome Biol.">
        <title>Genome and low-iron response of an oceanic diatom adapted to chronic iron limitation.</title>
        <authorList>
            <person name="Lommer M."/>
            <person name="Specht M."/>
            <person name="Roy A.S."/>
            <person name="Kraemer L."/>
            <person name="Andreson R."/>
            <person name="Gutowska M.A."/>
            <person name="Wolf J."/>
            <person name="Bergner S.V."/>
            <person name="Schilhabel M.B."/>
            <person name="Klostermeier U.C."/>
            <person name="Beiko R.G."/>
            <person name="Rosenstiel P."/>
            <person name="Hippler M."/>
            <person name="Laroche J."/>
        </authorList>
    </citation>
    <scope>NUCLEOTIDE SEQUENCE [LARGE SCALE GENOMIC DNA]</scope>
    <source>
        <strain evidence="2 3">CCMP1005</strain>
    </source>
</reference>
<protein>
    <submittedName>
        <fullName evidence="2">Uncharacterized protein</fullName>
    </submittedName>
</protein>
<dbReference type="OrthoDB" id="47560at2759"/>
<proteinExistence type="predicted"/>
<dbReference type="EMBL" id="AGNL01020023">
    <property type="protein sequence ID" value="EJK61421.1"/>
    <property type="molecule type" value="Genomic_DNA"/>
</dbReference>
<keyword evidence="3" id="KW-1185">Reference proteome</keyword>
<evidence type="ECO:0000313" key="3">
    <source>
        <dbReference type="Proteomes" id="UP000266841"/>
    </source>
</evidence>
<accession>K0SK88</accession>
<feature type="region of interest" description="Disordered" evidence="1">
    <location>
        <begin position="405"/>
        <end position="511"/>
    </location>
</feature>
<feature type="region of interest" description="Disordered" evidence="1">
    <location>
        <begin position="243"/>
        <end position="299"/>
    </location>
</feature>
<comment type="caution">
    <text evidence="2">The sequence shown here is derived from an EMBL/GenBank/DDBJ whole genome shotgun (WGS) entry which is preliminary data.</text>
</comment>
<feature type="compositionally biased region" description="Basic residues" evidence="1">
    <location>
        <begin position="455"/>
        <end position="467"/>
    </location>
</feature>
<evidence type="ECO:0000256" key="1">
    <source>
        <dbReference type="SAM" id="MobiDB-lite"/>
    </source>
</evidence>
<evidence type="ECO:0000313" key="2">
    <source>
        <dbReference type="EMBL" id="EJK61421.1"/>
    </source>
</evidence>
<feature type="compositionally biased region" description="Polar residues" evidence="1">
    <location>
        <begin position="253"/>
        <end position="265"/>
    </location>
</feature>
<organism evidence="2 3">
    <name type="scientific">Thalassiosira oceanica</name>
    <name type="common">Marine diatom</name>
    <dbReference type="NCBI Taxonomy" id="159749"/>
    <lineage>
        <taxon>Eukaryota</taxon>
        <taxon>Sar</taxon>
        <taxon>Stramenopiles</taxon>
        <taxon>Ochrophyta</taxon>
        <taxon>Bacillariophyta</taxon>
        <taxon>Coscinodiscophyceae</taxon>
        <taxon>Thalassiosirophycidae</taxon>
        <taxon>Thalassiosirales</taxon>
        <taxon>Thalassiosiraceae</taxon>
        <taxon>Thalassiosira</taxon>
    </lineage>
</organism>
<feature type="region of interest" description="Disordered" evidence="1">
    <location>
        <begin position="140"/>
        <end position="207"/>
    </location>
</feature>
<feature type="compositionally biased region" description="Acidic residues" evidence="1">
    <location>
        <begin position="485"/>
        <end position="511"/>
    </location>
</feature>
<gene>
    <name evidence="2" type="ORF">THAOC_18097</name>
</gene>
<feature type="compositionally biased region" description="Basic and acidic residues" evidence="1">
    <location>
        <begin position="186"/>
        <end position="197"/>
    </location>
</feature>
<name>K0SK88_THAOC</name>
<sequence>MQAKLYLIRPIIRGCWLTIPERMEEEVKQFLADNGLPWQTTQGKRHVGGFIGSEDALSAWIEPKVENWTFAIERASAAVRYPQTAYTGLARSLQCEWQYICRVVEGAERYLEPLEKAIREEFLPALLGVDKAEIGDDLLTQPDRIQCEKRGPGHPEPGLTRRQPESEGSPRVRATGQQSAKTARLATEKASLEEMKGRATRRDKKRLERISETGAFLTVRPSRRDGTELERDEFRDAVLLRMEGGENGESRENQGSADYNSTSQAGALARRDQPPRAAAAEVGRATSLPPRGARTSSARAGAEAAAVWASSPIKSSGGSDRLQRQVDDLHSPLAAAAARLYARRLWRFPRSRQNKTAPSLGQVAYGCHVYAKQGAWKRQPGLSPRATSGASRRLVERHARWLLPGPLPSVQVGGQARNCTQSSTRVQRQRSRSPRARSEGSAAGTESTGTAWPRRANKQVSNRRSRHGPVESEIEARSESASDDTKEENDEGEDEEDKESPNEEEDDEASL</sequence>
<dbReference type="AlphaFoldDB" id="K0SK88"/>